<dbReference type="EMBL" id="JBANQN010000009">
    <property type="protein sequence ID" value="KAK6781272.1"/>
    <property type="molecule type" value="Genomic_DNA"/>
</dbReference>
<protein>
    <submittedName>
        <fullName evidence="2">Uncharacterized protein</fullName>
    </submittedName>
</protein>
<accession>A0AAN8Y6Q0</accession>
<organism evidence="2 3">
    <name type="scientific">Solanum bulbocastanum</name>
    <name type="common">Wild potato</name>
    <dbReference type="NCBI Taxonomy" id="147425"/>
    <lineage>
        <taxon>Eukaryota</taxon>
        <taxon>Viridiplantae</taxon>
        <taxon>Streptophyta</taxon>
        <taxon>Embryophyta</taxon>
        <taxon>Tracheophyta</taxon>
        <taxon>Spermatophyta</taxon>
        <taxon>Magnoliopsida</taxon>
        <taxon>eudicotyledons</taxon>
        <taxon>Gunneridae</taxon>
        <taxon>Pentapetalae</taxon>
        <taxon>asterids</taxon>
        <taxon>lamiids</taxon>
        <taxon>Solanales</taxon>
        <taxon>Solanaceae</taxon>
        <taxon>Solanoideae</taxon>
        <taxon>Solaneae</taxon>
        <taxon>Solanum</taxon>
    </lineage>
</organism>
<evidence type="ECO:0000256" key="1">
    <source>
        <dbReference type="SAM" id="MobiDB-lite"/>
    </source>
</evidence>
<keyword evidence="3" id="KW-1185">Reference proteome</keyword>
<sequence>MLPTHGIDQSASPAKQQVLERNQDAHNKEKEEEDKKVFGKGKLAEMIVRRMS</sequence>
<comment type="caution">
    <text evidence="2">The sequence shown here is derived from an EMBL/GenBank/DDBJ whole genome shotgun (WGS) entry which is preliminary data.</text>
</comment>
<dbReference type="AlphaFoldDB" id="A0AAN8Y6Q0"/>
<evidence type="ECO:0000313" key="2">
    <source>
        <dbReference type="EMBL" id="KAK6781272.1"/>
    </source>
</evidence>
<name>A0AAN8Y6Q0_SOLBU</name>
<reference evidence="2 3" key="1">
    <citation type="submission" date="2024-02" db="EMBL/GenBank/DDBJ databases">
        <title>de novo genome assembly of Solanum bulbocastanum strain 11H21.</title>
        <authorList>
            <person name="Hosaka A.J."/>
        </authorList>
    </citation>
    <scope>NUCLEOTIDE SEQUENCE [LARGE SCALE GENOMIC DNA]</scope>
    <source>
        <tissue evidence="2">Young leaves</tissue>
    </source>
</reference>
<proteinExistence type="predicted"/>
<dbReference type="Proteomes" id="UP001371456">
    <property type="component" value="Unassembled WGS sequence"/>
</dbReference>
<evidence type="ECO:0000313" key="3">
    <source>
        <dbReference type="Proteomes" id="UP001371456"/>
    </source>
</evidence>
<gene>
    <name evidence="2" type="ORF">RDI58_023456</name>
</gene>
<feature type="region of interest" description="Disordered" evidence="1">
    <location>
        <begin position="1"/>
        <end position="37"/>
    </location>
</feature>
<feature type="compositionally biased region" description="Basic and acidic residues" evidence="1">
    <location>
        <begin position="21"/>
        <end position="37"/>
    </location>
</feature>